<keyword evidence="1" id="KW-0732">Signal</keyword>
<dbReference type="PROSITE" id="PS51257">
    <property type="entry name" value="PROKAR_LIPOPROTEIN"/>
    <property type="match status" value="1"/>
</dbReference>
<dbReference type="InterPro" id="IPR030395">
    <property type="entry name" value="GP_PDE_dom"/>
</dbReference>
<feature type="signal peptide" evidence="1">
    <location>
        <begin position="1"/>
        <end position="23"/>
    </location>
</feature>
<keyword evidence="4" id="KW-1185">Reference proteome</keyword>
<accession>A0ABV3SXD5</accession>
<feature type="chain" id="PRO_5046593565" evidence="1">
    <location>
        <begin position="24"/>
        <end position="293"/>
    </location>
</feature>
<dbReference type="Proteomes" id="UP001556631">
    <property type="component" value="Unassembled WGS sequence"/>
</dbReference>
<dbReference type="SUPFAM" id="SSF51695">
    <property type="entry name" value="PLC-like phosphodiesterases"/>
    <property type="match status" value="1"/>
</dbReference>
<protein>
    <submittedName>
        <fullName evidence="3">Glycerophosphodiester phosphodiesterase</fullName>
    </submittedName>
</protein>
<dbReference type="EMBL" id="JBFPJR010000011">
    <property type="protein sequence ID" value="MEX0427591.1"/>
    <property type="molecule type" value="Genomic_DNA"/>
</dbReference>
<gene>
    <name evidence="3" type="ORF">AB3X52_08175</name>
</gene>
<reference evidence="3 4" key="1">
    <citation type="submission" date="2024-07" db="EMBL/GenBank/DDBJ databases">
        <authorList>
            <person name="Lee S."/>
            <person name="Kang M."/>
        </authorList>
    </citation>
    <scope>NUCLEOTIDE SEQUENCE [LARGE SCALE GENOMIC DNA]</scope>
    <source>
        <strain evidence="3 4">DS6</strain>
    </source>
</reference>
<dbReference type="PANTHER" id="PTHR46211">
    <property type="entry name" value="GLYCEROPHOSPHORYL DIESTER PHOSPHODIESTERASE"/>
    <property type="match status" value="1"/>
</dbReference>
<dbReference type="RefSeq" id="WP_367993124.1">
    <property type="nucleotide sequence ID" value="NZ_JBFPJR010000011.1"/>
</dbReference>
<evidence type="ECO:0000313" key="4">
    <source>
        <dbReference type="Proteomes" id="UP001556631"/>
    </source>
</evidence>
<dbReference type="PANTHER" id="PTHR46211:SF14">
    <property type="entry name" value="GLYCEROPHOSPHODIESTER PHOSPHODIESTERASE"/>
    <property type="match status" value="1"/>
</dbReference>
<dbReference type="InterPro" id="IPR017946">
    <property type="entry name" value="PLC-like_Pdiesterase_TIM-brl"/>
</dbReference>
<comment type="caution">
    <text evidence="3">The sequence shown here is derived from an EMBL/GenBank/DDBJ whole genome shotgun (WGS) entry which is preliminary data.</text>
</comment>
<dbReference type="Gene3D" id="3.20.20.190">
    <property type="entry name" value="Phosphatidylinositol (PI) phosphodiesterase"/>
    <property type="match status" value="1"/>
</dbReference>
<evidence type="ECO:0000313" key="3">
    <source>
        <dbReference type="EMBL" id="MEX0427591.1"/>
    </source>
</evidence>
<dbReference type="PROSITE" id="PS51704">
    <property type="entry name" value="GP_PDE"/>
    <property type="match status" value="1"/>
</dbReference>
<organism evidence="3 4">
    <name type="scientific">Nocardioides eburneus</name>
    <dbReference type="NCBI Taxonomy" id="3231482"/>
    <lineage>
        <taxon>Bacteria</taxon>
        <taxon>Bacillati</taxon>
        <taxon>Actinomycetota</taxon>
        <taxon>Actinomycetes</taxon>
        <taxon>Propionibacteriales</taxon>
        <taxon>Nocardioidaceae</taxon>
        <taxon>Nocardioides</taxon>
    </lineage>
</organism>
<evidence type="ECO:0000259" key="2">
    <source>
        <dbReference type="PROSITE" id="PS51704"/>
    </source>
</evidence>
<sequence length="293" mass="31197">MSPTRVRLAAVTAAVSLTAALTACGPATDGAPGASVSQPAAAGPIPLVRPGCAGLAIGHRGAPREAPEDTLPSERRSQRLGSDYLELDLHLTKDGVPVVMHDDTVDRTTDGTGPVSDLSLAQVERLDAGSWFSRSYAGTRVPTFARIVRFAQRTGVRIMPELKAGWTRAQVKIVVDLIEKAHLVSHTVLQSFDPQALAYAADLAPQIARAGLVTRLPADPVAYVRSFHGQALLPAYALVDARLVRRLHTAGIAVIPWVADTTTAWDRLRADGVDGIMSNETADLVAWTRAHRC</sequence>
<evidence type="ECO:0000256" key="1">
    <source>
        <dbReference type="SAM" id="SignalP"/>
    </source>
</evidence>
<feature type="domain" description="GP-PDE" evidence="2">
    <location>
        <begin position="54"/>
        <end position="288"/>
    </location>
</feature>
<proteinExistence type="predicted"/>
<dbReference type="Pfam" id="PF03009">
    <property type="entry name" value="GDPD"/>
    <property type="match status" value="1"/>
</dbReference>
<name>A0ABV3SXD5_9ACTN</name>